<feature type="region of interest" description="Disordered" evidence="1">
    <location>
        <begin position="135"/>
        <end position="169"/>
    </location>
</feature>
<dbReference type="PIR" id="S28732">
    <property type="entry name" value="S28732"/>
</dbReference>
<evidence type="ECO:0000256" key="1">
    <source>
        <dbReference type="SAM" id="MobiDB-lite"/>
    </source>
</evidence>
<protein>
    <submittedName>
        <fullName evidence="2">URF 8</fullName>
    </submittedName>
</protein>
<organism evidence="2">
    <name type="scientific">Halobacterium phage phiH</name>
    <name type="common">Bacteriophage phi-H</name>
    <dbReference type="NCBI Taxonomy" id="169684"/>
    <lineage>
        <taxon>Viruses</taxon>
        <taxon>Duplodnaviria</taxon>
        <taxon>Heunggongvirae</taxon>
        <taxon>Uroviricota</taxon>
        <taxon>Caudoviricetes</taxon>
        <taxon>Vertoviridae</taxon>
        <taxon>Myohalovirus</taxon>
        <taxon>Myohalovirus spontanei</taxon>
        <taxon>Myohalovirus phiH</taxon>
    </lineage>
</organism>
<feature type="compositionally biased region" description="Polar residues" evidence="1">
    <location>
        <begin position="142"/>
        <end position="154"/>
    </location>
</feature>
<sequence length="169" mass="18348">MEGRTMSEAWLLYEGNTKDVHEDPLGVYGDRAEAVDALEDELPEDVEYGDDLSGDLEVFYDVPRFEGQSEPRHEWYVGITAVPDHRGGGEDGTTLTLTGLEDVEVEAVLGGISTYQMQALAASAILIQRENPALPVSDECSDAQSEPRSEQGGSESRKLCATNHSVSPC</sequence>
<name>Q38461_BPPHH</name>
<feature type="non-terminal residue" evidence="2">
    <location>
        <position position="1"/>
    </location>
</feature>
<accession>Q38461</accession>
<proteinExistence type="predicted"/>
<evidence type="ECO:0000313" key="2">
    <source>
        <dbReference type="EMBL" id="CAA25382.1"/>
    </source>
</evidence>
<reference evidence="2" key="1">
    <citation type="journal article" date="1984" name="EMBO J.">
        <title>Sequence analysis of the insertion element ISH1.8 and of associated structural changes in the genome of phage PhiH of the archaebacterium Halobacterium halobium.</title>
        <authorList>
            <person name="Schnabel H."/>
            <person name="Palm P."/>
            <person name="Dick K."/>
            <person name="Grampp B."/>
        </authorList>
    </citation>
    <scope>NUCLEOTIDE SEQUENCE</scope>
</reference>
<organismHost>
    <name type="scientific">Halobacterium salinarum</name>
    <name type="common">Halobacterium halobium</name>
    <dbReference type="NCBI Taxonomy" id="2242"/>
</organismHost>
<dbReference type="EMBL" id="X00805">
    <property type="protein sequence ID" value="CAA25382.1"/>
    <property type="molecule type" value="Genomic_DNA"/>
</dbReference>